<protein>
    <submittedName>
        <fullName evidence="9">Transport system permease protein</fullName>
    </submittedName>
</protein>
<keyword evidence="7 8" id="KW-0472">Membrane</keyword>
<evidence type="ECO:0000256" key="2">
    <source>
        <dbReference type="ARBA" id="ARBA00007935"/>
    </source>
</evidence>
<dbReference type="Gene3D" id="1.10.3470.10">
    <property type="entry name" value="ABC transporter involved in vitamin B12 uptake, BtuC"/>
    <property type="match status" value="1"/>
</dbReference>
<keyword evidence="10" id="KW-1185">Reference proteome</keyword>
<evidence type="ECO:0000256" key="8">
    <source>
        <dbReference type="SAM" id="Phobius"/>
    </source>
</evidence>
<feature type="transmembrane region" description="Helical" evidence="8">
    <location>
        <begin position="172"/>
        <end position="196"/>
    </location>
</feature>
<evidence type="ECO:0000313" key="9">
    <source>
        <dbReference type="EMBL" id="AGN26546.1"/>
    </source>
</evidence>
<keyword evidence="3" id="KW-0813">Transport</keyword>
<evidence type="ECO:0000256" key="3">
    <source>
        <dbReference type="ARBA" id="ARBA00022448"/>
    </source>
</evidence>
<dbReference type="PANTHER" id="PTHR30472:SF25">
    <property type="entry name" value="ABC TRANSPORTER PERMEASE PROTEIN MJ0876-RELATED"/>
    <property type="match status" value="1"/>
</dbReference>
<gene>
    <name evidence="9" type="ORF">MMINT_12160</name>
</gene>
<comment type="subcellular location">
    <subcellularLocation>
        <location evidence="1">Cell membrane</location>
        <topology evidence="1">Multi-pass membrane protein</topology>
    </subcellularLocation>
</comment>
<feature type="transmembrane region" description="Helical" evidence="8">
    <location>
        <begin position="306"/>
        <end position="329"/>
    </location>
</feature>
<dbReference type="Pfam" id="PF01032">
    <property type="entry name" value="FecCD"/>
    <property type="match status" value="1"/>
</dbReference>
<organism evidence="9 10">
    <name type="scientific">Methanomassiliicoccus intestinalis (strain Issoire-Mx1)</name>
    <dbReference type="NCBI Taxonomy" id="1295009"/>
    <lineage>
        <taxon>Archaea</taxon>
        <taxon>Methanobacteriati</taxon>
        <taxon>Thermoplasmatota</taxon>
        <taxon>Thermoplasmata</taxon>
        <taxon>Methanomassiliicoccales</taxon>
        <taxon>Methanomassiliicoccaceae</taxon>
        <taxon>Methanomassiliicoccus</taxon>
    </lineage>
</organism>
<dbReference type="SUPFAM" id="SSF81345">
    <property type="entry name" value="ABC transporter involved in vitamin B12 uptake, BtuC"/>
    <property type="match status" value="1"/>
</dbReference>
<feature type="transmembrane region" description="Helical" evidence="8">
    <location>
        <begin position="145"/>
        <end position="166"/>
    </location>
</feature>
<dbReference type="KEGG" id="mer:MMINT_12160"/>
<dbReference type="InParanoid" id="R9TA63"/>
<reference evidence="9 10" key="1">
    <citation type="journal article" date="2013" name="Genome Announc.">
        <title>Genome sequence of 'Candidatus Methanomassiliicoccus intestinalis' Issoire-Mx1, a third thermoplasmatales-related methanogenic archaeon from human feces.</title>
        <authorList>
            <person name="Borrel G."/>
            <person name="Harris H.M."/>
            <person name="Parisot N."/>
            <person name="Gaci N."/>
            <person name="Tottey W."/>
            <person name="Mihajlovski A."/>
            <person name="Deane J."/>
            <person name="Gribaldo S."/>
            <person name="Bardot O."/>
            <person name="Peyretaillade E."/>
            <person name="Peyret P."/>
            <person name="O'Toole P.W."/>
            <person name="Brugere J.F."/>
        </authorList>
    </citation>
    <scope>NUCLEOTIDE SEQUENCE [LARGE SCALE GENOMIC DNA]</scope>
    <source>
        <strain evidence="9 10">Issoire-Mx1</strain>
    </source>
</reference>
<dbReference type="InterPro" id="IPR000522">
    <property type="entry name" value="ABC_transptr_permease_BtuC"/>
</dbReference>
<evidence type="ECO:0000256" key="5">
    <source>
        <dbReference type="ARBA" id="ARBA00022692"/>
    </source>
</evidence>
<evidence type="ECO:0000256" key="4">
    <source>
        <dbReference type="ARBA" id="ARBA00022475"/>
    </source>
</evidence>
<dbReference type="PANTHER" id="PTHR30472">
    <property type="entry name" value="FERRIC ENTEROBACTIN TRANSPORT SYSTEM PERMEASE PROTEIN"/>
    <property type="match status" value="1"/>
</dbReference>
<comment type="similarity">
    <text evidence="2">Belongs to the binding-protein-dependent transport system permease family. FecCD subfamily.</text>
</comment>
<name>R9TA63_METII</name>
<evidence type="ECO:0000256" key="1">
    <source>
        <dbReference type="ARBA" id="ARBA00004651"/>
    </source>
</evidence>
<dbReference type="GeneID" id="41323604"/>
<dbReference type="HOGENOM" id="CLU_013016_0_0_2"/>
<accession>R9TA63</accession>
<dbReference type="InterPro" id="IPR037294">
    <property type="entry name" value="ABC_BtuC-like"/>
</dbReference>
<feature type="transmembrane region" description="Helical" evidence="8">
    <location>
        <begin position="217"/>
        <end position="238"/>
    </location>
</feature>
<feature type="transmembrane region" description="Helical" evidence="8">
    <location>
        <begin position="21"/>
        <end position="43"/>
    </location>
</feature>
<dbReference type="GO" id="GO:0033214">
    <property type="term" value="P:siderophore-iron import into cell"/>
    <property type="evidence" value="ECO:0007669"/>
    <property type="project" value="TreeGrafter"/>
</dbReference>
<dbReference type="FunFam" id="1.10.3470.10:FF:000001">
    <property type="entry name" value="Vitamin B12 ABC transporter permease BtuC"/>
    <property type="match status" value="1"/>
</dbReference>
<feature type="transmembrane region" description="Helical" evidence="8">
    <location>
        <begin position="118"/>
        <end position="138"/>
    </location>
</feature>
<feature type="transmembrane region" description="Helical" evidence="8">
    <location>
        <begin position="85"/>
        <end position="106"/>
    </location>
</feature>
<sequence length="361" mass="38765">MITGSSSEHIKEYKRYRKRRVCFVLICLLLAFLLLGLSIYVGARNIDFIEVYELLYNHIIGTVYPPGSSEYVSDFIVWNVRLPRTLFALVAGAGLAVGGAVMQNVMNNPLADPYTTGISSGACFGVAVAVILGISVSITSQLANLGVVFNAFIFALIPMAMIIIIAPRNNKSPATLILSGIAISYIFNALTTVLMMSTDAETLAVVYKWQVGSLSDITMQSLPLMCAINIAGIIFAVYSSNKLNVLTLGDDSAKSLGLNANNMRIACLMVISFMVASVVCYAGVISFIGLISAHIVRSIIGSDNKFVIPASAAFGALFMISADILVRYLSPSDSIPVGVMLSFIGAPIFLFLIIKQKKAVW</sequence>
<evidence type="ECO:0000313" key="10">
    <source>
        <dbReference type="Proteomes" id="UP000014070"/>
    </source>
</evidence>
<keyword evidence="4" id="KW-1003">Cell membrane</keyword>
<feature type="transmembrane region" description="Helical" evidence="8">
    <location>
        <begin position="335"/>
        <end position="354"/>
    </location>
</feature>
<feature type="transmembrane region" description="Helical" evidence="8">
    <location>
        <begin position="263"/>
        <end position="294"/>
    </location>
</feature>
<dbReference type="GO" id="GO:0005886">
    <property type="term" value="C:plasma membrane"/>
    <property type="evidence" value="ECO:0007669"/>
    <property type="project" value="UniProtKB-SubCell"/>
</dbReference>
<dbReference type="CDD" id="cd06550">
    <property type="entry name" value="TM_ABC_iron-siderophores_like"/>
    <property type="match status" value="1"/>
</dbReference>
<keyword evidence="5 8" id="KW-0812">Transmembrane</keyword>
<dbReference type="EMBL" id="CP005934">
    <property type="protein sequence ID" value="AGN26546.1"/>
    <property type="molecule type" value="Genomic_DNA"/>
</dbReference>
<dbReference type="Proteomes" id="UP000014070">
    <property type="component" value="Chromosome"/>
</dbReference>
<dbReference type="GO" id="GO:0022857">
    <property type="term" value="F:transmembrane transporter activity"/>
    <property type="evidence" value="ECO:0007669"/>
    <property type="project" value="InterPro"/>
</dbReference>
<evidence type="ECO:0000256" key="7">
    <source>
        <dbReference type="ARBA" id="ARBA00023136"/>
    </source>
</evidence>
<keyword evidence="6 8" id="KW-1133">Transmembrane helix</keyword>
<evidence type="ECO:0000256" key="6">
    <source>
        <dbReference type="ARBA" id="ARBA00022989"/>
    </source>
</evidence>
<proteinExistence type="inferred from homology"/>
<dbReference type="RefSeq" id="WP_020449071.1">
    <property type="nucleotide sequence ID" value="NC_021353.1"/>
</dbReference>
<dbReference type="STRING" id="1295009.MMINT_12160"/>
<dbReference type="AlphaFoldDB" id="R9TA63"/>